<evidence type="ECO:0000313" key="3">
    <source>
        <dbReference type="Proteomes" id="UP000294902"/>
    </source>
</evidence>
<keyword evidence="3" id="KW-1185">Reference proteome</keyword>
<feature type="domain" description="DUF4397" evidence="1">
    <location>
        <begin position="40"/>
        <end position="151"/>
    </location>
</feature>
<dbReference type="EMBL" id="SMAL01000014">
    <property type="protein sequence ID" value="TCT12126.1"/>
    <property type="molecule type" value="Genomic_DNA"/>
</dbReference>
<name>A0A4R3MF37_9FIRM</name>
<comment type="caution">
    <text evidence="2">The sequence shown here is derived from an EMBL/GenBank/DDBJ whole genome shotgun (WGS) entry which is preliminary data.</text>
</comment>
<organism evidence="2 3">
    <name type="scientific">Natranaerovirga pectinivora</name>
    <dbReference type="NCBI Taxonomy" id="682400"/>
    <lineage>
        <taxon>Bacteria</taxon>
        <taxon>Bacillati</taxon>
        <taxon>Bacillota</taxon>
        <taxon>Clostridia</taxon>
        <taxon>Lachnospirales</taxon>
        <taxon>Natranaerovirgaceae</taxon>
        <taxon>Natranaerovirga</taxon>
    </lineage>
</organism>
<dbReference type="OrthoDB" id="9783299at2"/>
<reference evidence="2 3" key="1">
    <citation type="submission" date="2019-03" db="EMBL/GenBank/DDBJ databases">
        <title>Genomic Encyclopedia of Type Strains, Phase IV (KMG-IV): sequencing the most valuable type-strain genomes for metagenomic binning, comparative biology and taxonomic classification.</title>
        <authorList>
            <person name="Goeker M."/>
        </authorList>
    </citation>
    <scope>NUCLEOTIDE SEQUENCE [LARGE SCALE GENOMIC DNA]</scope>
    <source>
        <strain evidence="2 3">DSM 24629</strain>
    </source>
</reference>
<gene>
    <name evidence="2" type="ORF">EDC18_11425</name>
</gene>
<proteinExistence type="predicted"/>
<dbReference type="AlphaFoldDB" id="A0A4R3MF37"/>
<dbReference type="Proteomes" id="UP000294902">
    <property type="component" value="Unassembled WGS sequence"/>
</dbReference>
<dbReference type="InterPro" id="IPR025510">
    <property type="entry name" value="DUF4397"/>
</dbReference>
<sequence>MWINPTRKPSCPYYLKLINKQSFGHPPTDLVVKPHTRKNSYLRFANFCTDTPEIDVYVENRPIAKKLRYGTLSMYATLSPGKHLVKIYAPDDKHKVYYSDYITIDKDDIITTFAFDQTYNSELIGFNDDVIVIPTEIFIRFINCSPDAPPLTFIINLEKTFSNISVNLVPQYKKVKINSNYDIIIQRSDTDEVIYNVPNIILIPGRAYTFYGIGIIDEEPPFQLVASLDGSSYFEDYY</sequence>
<dbReference type="Pfam" id="PF14344">
    <property type="entry name" value="DUF4397"/>
    <property type="match status" value="1"/>
</dbReference>
<evidence type="ECO:0000259" key="1">
    <source>
        <dbReference type="Pfam" id="PF14344"/>
    </source>
</evidence>
<evidence type="ECO:0000313" key="2">
    <source>
        <dbReference type="EMBL" id="TCT12126.1"/>
    </source>
</evidence>
<protein>
    <submittedName>
        <fullName evidence="2">Uncharacterized protein DUF4397</fullName>
    </submittedName>
</protein>
<dbReference type="RefSeq" id="WP_132254034.1">
    <property type="nucleotide sequence ID" value="NZ_SMAL01000014.1"/>
</dbReference>
<accession>A0A4R3MF37</accession>